<dbReference type="EMBL" id="VFQC01000001">
    <property type="protein sequence ID" value="TQN33441.1"/>
    <property type="molecule type" value="Genomic_DNA"/>
</dbReference>
<dbReference type="GO" id="GO:0016747">
    <property type="term" value="F:acyltransferase activity, transferring groups other than amino-acyl groups"/>
    <property type="evidence" value="ECO:0007669"/>
    <property type="project" value="InterPro"/>
</dbReference>
<dbReference type="Pfam" id="PF00583">
    <property type="entry name" value="Acetyltransf_1"/>
    <property type="match status" value="1"/>
</dbReference>
<evidence type="ECO:0000313" key="3">
    <source>
        <dbReference type="Proteomes" id="UP000317422"/>
    </source>
</evidence>
<keyword evidence="3" id="KW-1185">Reference proteome</keyword>
<reference evidence="2 3" key="1">
    <citation type="submission" date="2019-06" db="EMBL/GenBank/DDBJ databases">
        <title>Sequencing the genomes of 1000 actinobacteria strains.</title>
        <authorList>
            <person name="Klenk H.-P."/>
        </authorList>
    </citation>
    <scope>NUCLEOTIDE SEQUENCE [LARGE SCALE GENOMIC DNA]</scope>
    <source>
        <strain evidence="2 3">DSM 45015</strain>
    </source>
</reference>
<keyword evidence="2" id="KW-0808">Transferase</keyword>
<protein>
    <submittedName>
        <fullName evidence="2">L-amino acid N-acyltransferase YncA</fullName>
    </submittedName>
</protein>
<evidence type="ECO:0000259" key="1">
    <source>
        <dbReference type="PROSITE" id="PS51186"/>
    </source>
</evidence>
<dbReference type="InterPro" id="IPR016181">
    <property type="entry name" value="Acyl_CoA_acyltransferase"/>
</dbReference>
<evidence type="ECO:0000313" key="2">
    <source>
        <dbReference type="EMBL" id="TQN33441.1"/>
    </source>
</evidence>
<dbReference type="PANTHER" id="PTHR43138:SF1">
    <property type="entry name" value="N-ACETYLTRANSFERASE ACA1"/>
    <property type="match status" value="1"/>
</dbReference>
<dbReference type="PANTHER" id="PTHR43138">
    <property type="entry name" value="ACETYLTRANSFERASE, GNAT FAMILY"/>
    <property type="match status" value="1"/>
</dbReference>
<organism evidence="2 3">
    <name type="scientific">Haloactinospora alba</name>
    <dbReference type="NCBI Taxonomy" id="405555"/>
    <lineage>
        <taxon>Bacteria</taxon>
        <taxon>Bacillati</taxon>
        <taxon>Actinomycetota</taxon>
        <taxon>Actinomycetes</taxon>
        <taxon>Streptosporangiales</taxon>
        <taxon>Nocardiopsidaceae</taxon>
        <taxon>Haloactinospora</taxon>
    </lineage>
</organism>
<dbReference type="InterPro" id="IPR000182">
    <property type="entry name" value="GNAT_dom"/>
</dbReference>
<dbReference type="PROSITE" id="PS51186">
    <property type="entry name" value="GNAT"/>
    <property type="match status" value="1"/>
</dbReference>
<proteinExistence type="predicted"/>
<dbReference type="SUPFAM" id="SSF55729">
    <property type="entry name" value="Acyl-CoA N-acyltransferases (Nat)"/>
    <property type="match status" value="1"/>
</dbReference>
<dbReference type="Proteomes" id="UP000317422">
    <property type="component" value="Unassembled WGS sequence"/>
</dbReference>
<dbReference type="CDD" id="cd04301">
    <property type="entry name" value="NAT_SF"/>
    <property type="match status" value="1"/>
</dbReference>
<keyword evidence="2" id="KW-0012">Acyltransferase</keyword>
<dbReference type="RefSeq" id="WP_246062328.1">
    <property type="nucleotide sequence ID" value="NZ_VFQC01000001.1"/>
</dbReference>
<name>A0A543NNM8_9ACTN</name>
<accession>A0A543NNM8</accession>
<feature type="domain" description="N-acetyltransferase" evidence="1">
    <location>
        <begin position="1"/>
        <end position="162"/>
    </location>
</feature>
<dbReference type="AlphaFoldDB" id="A0A543NNM8"/>
<dbReference type="Gene3D" id="3.40.630.30">
    <property type="match status" value="1"/>
</dbReference>
<comment type="caution">
    <text evidence="2">The sequence shown here is derived from an EMBL/GenBank/DDBJ whole genome shotgun (WGS) entry which is preliminary data.</text>
</comment>
<sequence>MLFRDATPDDWPAIWSILRRVAAAGDTFCWETDIGEDEARRLWFKTPPGRTVVATDPDGTVLGTAYLVPTQRGPGAHVANASFAVDPARAGSGVGRALGGHVIEQARADGFRAMQFNAVVETNTRAVALWRSLGFEVLATVPGSFHHPTAGYVGMHIMHRRL</sequence>
<gene>
    <name evidence="2" type="ORF">FHX37_3460</name>
</gene>
<dbReference type="InterPro" id="IPR052742">
    <property type="entry name" value="Mito_N-acetyltransferase"/>
</dbReference>